<dbReference type="AlphaFoldDB" id="M5EH07"/>
<dbReference type="STRING" id="1297569.MESS2_1150003"/>
<dbReference type="PANTHER" id="PTHR35525:SF3">
    <property type="entry name" value="BLL6575 PROTEIN"/>
    <property type="match status" value="1"/>
</dbReference>
<reference evidence="2 3" key="1">
    <citation type="submission" date="2013-02" db="EMBL/GenBank/DDBJ databases">
        <authorList>
            <person name="Genoscope - CEA"/>
        </authorList>
    </citation>
    <scope>NUCLEOTIDE SEQUENCE [LARGE SCALE GENOMIC DNA]</scope>
    <source>
        <strain evidence="2 3">STM 2683</strain>
    </source>
</reference>
<dbReference type="Pfam" id="PF11706">
    <property type="entry name" value="zf-CGNR"/>
    <property type="match status" value="1"/>
</dbReference>
<dbReference type="InterPro" id="IPR021005">
    <property type="entry name" value="Znf_CGNR"/>
</dbReference>
<dbReference type="Gene3D" id="1.10.3300.10">
    <property type="entry name" value="Jann2411-like domain"/>
    <property type="match status" value="1"/>
</dbReference>
<dbReference type="RefSeq" id="WP_008872851.1">
    <property type="nucleotide sequence ID" value="NZ_CAUM01000019.1"/>
</dbReference>
<evidence type="ECO:0000313" key="2">
    <source>
        <dbReference type="EMBL" id="CCV03869.1"/>
    </source>
</evidence>
<comment type="caution">
    <text evidence="2">The sequence shown here is derived from an EMBL/GenBank/DDBJ whole genome shotgun (WGS) entry which is preliminary data.</text>
</comment>
<dbReference type="EMBL" id="CAUM01000019">
    <property type="protein sequence ID" value="CCV03869.1"/>
    <property type="molecule type" value="Genomic_DNA"/>
</dbReference>
<accession>M5EH07</accession>
<organism evidence="2 3">
    <name type="scientific">Mesorhizobium metallidurans STM 2683</name>
    <dbReference type="NCBI Taxonomy" id="1297569"/>
    <lineage>
        <taxon>Bacteria</taxon>
        <taxon>Pseudomonadati</taxon>
        <taxon>Pseudomonadota</taxon>
        <taxon>Alphaproteobacteria</taxon>
        <taxon>Hyphomicrobiales</taxon>
        <taxon>Phyllobacteriaceae</taxon>
        <taxon>Mesorhizobium</taxon>
    </lineage>
</organism>
<dbReference type="Proteomes" id="UP000012062">
    <property type="component" value="Unassembled WGS sequence"/>
</dbReference>
<feature type="domain" description="Zinc finger CGNR" evidence="1">
    <location>
        <begin position="150"/>
        <end position="193"/>
    </location>
</feature>
<evidence type="ECO:0000313" key="3">
    <source>
        <dbReference type="Proteomes" id="UP000012062"/>
    </source>
</evidence>
<proteinExistence type="predicted"/>
<sequence>MLVSMRLSEKFPVPGDVALLYDFVNSIDLRQYVERGVAHEPGDELATPAQLQKWLQARGLLKRGAKISQAEHREALELRGALRNFLSATPTERAITARLLEALAARFPLGVTASRDRGLDLRPIARRATSGLGDVLVELVRLSDSGRLARVKTCDSDECRWIFYDRSKPSNRRWCSSDRCGNREKTRTYRDRQRLGV</sequence>
<dbReference type="InterPro" id="IPR023286">
    <property type="entry name" value="ABATE_dom_sf"/>
</dbReference>
<evidence type="ECO:0000259" key="1">
    <source>
        <dbReference type="Pfam" id="PF11706"/>
    </source>
</evidence>
<gene>
    <name evidence="2" type="ORF">MESS2_1150003</name>
</gene>
<dbReference type="PANTHER" id="PTHR35525">
    <property type="entry name" value="BLL6575 PROTEIN"/>
    <property type="match status" value="1"/>
</dbReference>
<dbReference type="SUPFAM" id="SSF160904">
    <property type="entry name" value="Jann2411-like"/>
    <property type="match status" value="1"/>
</dbReference>
<dbReference type="Pfam" id="PF07336">
    <property type="entry name" value="ABATE"/>
    <property type="match status" value="1"/>
</dbReference>
<protein>
    <recommendedName>
        <fullName evidence="1">Zinc finger CGNR domain-containing protein</fullName>
    </recommendedName>
</protein>
<keyword evidence="3" id="KW-1185">Reference proteome</keyword>
<dbReference type="InterPro" id="IPR010852">
    <property type="entry name" value="ABATE"/>
</dbReference>
<name>M5EH07_9HYPH</name>
<dbReference type="eggNOG" id="COG5516">
    <property type="taxonomic scope" value="Bacteria"/>
</dbReference>